<reference evidence="1 2" key="1">
    <citation type="submission" date="2020-12" db="EMBL/GenBank/DDBJ databases">
        <title>Sulforoseuscoccus oceanibium gen. nov., sp. nov., a representative of the phylum Verrucomicrobia with special cytoplasmic membrane, and proposal of Sulforoseuscoccusaceae fam. nov.</title>
        <authorList>
            <person name="Xi F."/>
        </authorList>
    </citation>
    <scope>NUCLEOTIDE SEQUENCE [LARGE SCALE GENOMIC DNA]</scope>
    <source>
        <strain evidence="1 2">T37</strain>
    </source>
</reference>
<name>A0A6B3LDW4_9BACT</name>
<accession>A0A6B3LDW4</accession>
<dbReference type="Proteomes" id="UP000475117">
    <property type="component" value="Chromosome"/>
</dbReference>
<evidence type="ECO:0000313" key="2">
    <source>
        <dbReference type="Proteomes" id="UP000475117"/>
    </source>
</evidence>
<evidence type="ECO:0000313" key="1">
    <source>
        <dbReference type="EMBL" id="QQL44429.1"/>
    </source>
</evidence>
<dbReference type="EMBL" id="CP066776">
    <property type="protein sequence ID" value="QQL44429.1"/>
    <property type="molecule type" value="Genomic_DNA"/>
</dbReference>
<keyword evidence="2" id="KW-1185">Reference proteome</keyword>
<proteinExistence type="predicted"/>
<sequence length="144" mass="16137">MTSGVLRSRVNALLGTTSECPVVRVSDQPGFLAIEADVDHERWNIRVDLDSTAKAILTIQDSAGNLTEEFVEVAVGYFDRARQYDRPRKHGDTSIPERISFTLDRNPINIEASETVPGRRSIIIDFYDDSPISSRHPMPESFDS</sequence>
<organism evidence="1 2">
    <name type="scientific">Sulfuriroseicoccus oceanibius</name>
    <dbReference type="NCBI Taxonomy" id="2707525"/>
    <lineage>
        <taxon>Bacteria</taxon>
        <taxon>Pseudomonadati</taxon>
        <taxon>Verrucomicrobiota</taxon>
        <taxon>Verrucomicrobiia</taxon>
        <taxon>Verrucomicrobiales</taxon>
        <taxon>Verrucomicrobiaceae</taxon>
        <taxon>Sulfuriroseicoccus</taxon>
    </lineage>
</organism>
<dbReference type="KEGG" id="soa:G3M56_011105"/>
<dbReference type="RefSeq" id="WP_164365105.1">
    <property type="nucleotide sequence ID" value="NZ_CP066776.1"/>
</dbReference>
<protein>
    <submittedName>
        <fullName evidence="1">Uncharacterized protein</fullName>
    </submittedName>
</protein>
<gene>
    <name evidence="1" type="ORF">G3M56_011105</name>
</gene>
<dbReference type="AlphaFoldDB" id="A0A6B3LDW4"/>